<evidence type="ECO:0000313" key="3">
    <source>
        <dbReference type="EMBL" id="RKP03521.1"/>
    </source>
</evidence>
<feature type="region of interest" description="Disordered" evidence="1">
    <location>
        <begin position="440"/>
        <end position="578"/>
    </location>
</feature>
<feature type="compositionally biased region" description="Polar residues" evidence="1">
    <location>
        <begin position="846"/>
        <end position="861"/>
    </location>
</feature>
<feature type="region of interest" description="Disordered" evidence="1">
    <location>
        <begin position="846"/>
        <end position="866"/>
    </location>
</feature>
<dbReference type="EMBL" id="ML014121">
    <property type="protein sequence ID" value="RKP03521.1"/>
    <property type="molecule type" value="Genomic_DNA"/>
</dbReference>
<feature type="compositionally biased region" description="Polar residues" evidence="1">
    <location>
        <begin position="440"/>
        <end position="453"/>
    </location>
</feature>
<feature type="compositionally biased region" description="Polar residues" evidence="1">
    <location>
        <begin position="54"/>
        <end position="65"/>
    </location>
</feature>
<keyword evidence="4" id="KW-1185">Reference proteome</keyword>
<feature type="compositionally biased region" description="Polar residues" evidence="1">
    <location>
        <begin position="153"/>
        <end position="166"/>
    </location>
</feature>
<feature type="compositionally biased region" description="Low complexity" evidence="1">
    <location>
        <begin position="109"/>
        <end position="126"/>
    </location>
</feature>
<feature type="compositionally biased region" description="Basic and acidic residues" evidence="1">
    <location>
        <begin position="99"/>
        <end position="108"/>
    </location>
</feature>
<keyword evidence="2" id="KW-0472">Membrane</keyword>
<accession>A0A4P9XEE3</accession>
<feature type="compositionally biased region" description="Gly residues" evidence="1">
    <location>
        <begin position="360"/>
        <end position="372"/>
    </location>
</feature>
<feature type="compositionally biased region" description="Polar residues" evidence="1">
    <location>
        <begin position="330"/>
        <end position="342"/>
    </location>
</feature>
<proteinExistence type="predicted"/>
<feature type="compositionally biased region" description="Basic and acidic residues" evidence="1">
    <location>
        <begin position="634"/>
        <end position="644"/>
    </location>
</feature>
<feature type="compositionally biased region" description="Polar residues" evidence="1">
    <location>
        <begin position="727"/>
        <end position="736"/>
    </location>
</feature>
<feature type="compositionally biased region" description="Basic and acidic residues" evidence="1">
    <location>
        <begin position="677"/>
        <end position="706"/>
    </location>
</feature>
<reference evidence="4" key="1">
    <citation type="journal article" date="2018" name="Nat. Microbiol.">
        <title>Leveraging single-cell genomics to expand the fungal tree of life.</title>
        <authorList>
            <person name="Ahrendt S.R."/>
            <person name="Quandt C.A."/>
            <person name="Ciobanu D."/>
            <person name="Clum A."/>
            <person name="Salamov A."/>
            <person name="Andreopoulos B."/>
            <person name="Cheng J.F."/>
            <person name="Woyke T."/>
            <person name="Pelin A."/>
            <person name="Henrissat B."/>
            <person name="Reynolds N.K."/>
            <person name="Benny G.L."/>
            <person name="Smith M.E."/>
            <person name="James T.Y."/>
            <person name="Grigoriev I.V."/>
        </authorList>
    </citation>
    <scope>NUCLEOTIDE SEQUENCE [LARGE SCALE GENOMIC DNA]</scope>
    <source>
        <strain evidence="4">ATCC 52028</strain>
    </source>
</reference>
<feature type="region of interest" description="Disordered" evidence="1">
    <location>
        <begin position="634"/>
        <end position="811"/>
    </location>
</feature>
<feature type="compositionally biased region" description="Basic and acidic residues" evidence="1">
    <location>
        <begin position="530"/>
        <end position="542"/>
    </location>
</feature>
<feature type="compositionally biased region" description="Low complexity" evidence="1">
    <location>
        <begin position="168"/>
        <end position="229"/>
    </location>
</feature>
<feature type="compositionally biased region" description="Pro residues" evidence="1">
    <location>
        <begin position="76"/>
        <end position="92"/>
    </location>
</feature>
<protein>
    <submittedName>
        <fullName evidence="3">Uncharacterized protein</fullName>
    </submittedName>
</protein>
<evidence type="ECO:0000256" key="2">
    <source>
        <dbReference type="SAM" id="Phobius"/>
    </source>
</evidence>
<organism evidence="3 4">
    <name type="scientific">Caulochytrium protostelioides</name>
    <dbReference type="NCBI Taxonomy" id="1555241"/>
    <lineage>
        <taxon>Eukaryota</taxon>
        <taxon>Fungi</taxon>
        <taxon>Fungi incertae sedis</taxon>
        <taxon>Chytridiomycota</taxon>
        <taxon>Chytridiomycota incertae sedis</taxon>
        <taxon>Chytridiomycetes</taxon>
        <taxon>Caulochytriales</taxon>
        <taxon>Caulochytriaceae</taxon>
        <taxon>Caulochytrium</taxon>
    </lineage>
</organism>
<keyword evidence="2" id="KW-1133">Transmembrane helix</keyword>
<evidence type="ECO:0000313" key="4">
    <source>
        <dbReference type="Proteomes" id="UP000274922"/>
    </source>
</evidence>
<feature type="region of interest" description="Disordered" evidence="1">
    <location>
        <begin position="294"/>
        <end position="419"/>
    </location>
</feature>
<feature type="compositionally biased region" description="Low complexity" evidence="1">
    <location>
        <begin position="647"/>
        <end position="667"/>
    </location>
</feature>
<dbReference type="Proteomes" id="UP000274922">
    <property type="component" value="Unassembled WGS sequence"/>
</dbReference>
<sequence>MADARPTSVQHGPFAAITEAALRSGDLSVQRAAAALDVPHAPVASVRQAVTITLTRTVKPQTVTRTHPPVTNTASPSPPPPPPPPSSSPPSPQTSSEKPSPEPTRESITRTTSPSTTAAATSWSTTEPPPEPSSSSSSSSSWTEPSTSEWHEPTSTNAPPSTTEEPATSWSSTTTDSSSETQAPSDTKSAPDTTTTTTDAPWIEPTEAPSSASASTSTSASASRTRTPPVGTLHPLPPSATPTQVVNGGSSMSLWNQFRSSKYVLPAAIGGGVLVLIVLFLLAWTYRRHSIKRERQSHNAFHDPWNAQRRSSRGSGGSGSSGGRAFAHNNPFQQDPHPTSPSRPMITARDARSLGQPRGPYGGAYPSGGTYPGGAPFDTIGRSPPRPTAPKPDRSVHNAPTIHSNSRRPAAAAAAAYTPTDVDVTSVPFREKYQSLWMNSEIHSSSTESQPSLTRPRRGGGAAADELPTLKSVHAHHAPAPTLARGGPSMRRGDAPSAGYPETIRHGEGGRPPSEAEPWQWNASAGSLPRRQEAGADRDLTLRHGQTQRSSRRAPGDAATLRVPSYGPDAGPWAARPAAEQDDIALRLSRRDSLYSRDRSIIRSSLGQTDSSGSQLRMDVNDIIGAYESDRDLSLPRDAADGRGRRAPATAAVAAAPSPVTPTSMPMKPVHPSRARHSIESDDSSRRDSDARFDAPDTRPRDDVYPARRSGSREPLPVEASRWSGLQAASESPSTRPSDEYFPAAEQAPSPMPPHATTTSAVSRHRYASDPDSSDDPAYDPRSDRERARDVAAAAAAPREDPDRVHGHSPSLVCEAAPTDFIRPQTLFDDDFDATDLQNPMHPYNQAASESESAVGSTDDSSLIDRPILRPEDSVSEVAMAPPRAGMYEEPMRMARQNGMHATRQQGMMRTEDTMRQRATNPFDALHEFL</sequence>
<evidence type="ECO:0000256" key="1">
    <source>
        <dbReference type="SAM" id="MobiDB-lite"/>
    </source>
</evidence>
<feature type="compositionally biased region" description="Basic and acidic residues" evidence="1">
    <location>
        <begin position="779"/>
        <end position="790"/>
    </location>
</feature>
<feature type="compositionally biased region" description="Low complexity" evidence="1">
    <location>
        <begin position="133"/>
        <end position="148"/>
    </location>
</feature>
<feature type="region of interest" description="Disordered" evidence="1">
    <location>
        <begin position="54"/>
        <end position="245"/>
    </location>
</feature>
<name>A0A4P9XEE3_9FUNG</name>
<dbReference type="AlphaFoldDB" id="A0A4P9XEE3"/>
<feature type="transmembrane region" description="Helical" evidence="2">
    <location>
        <begin position="263"/>
        <end position="286"/>
    </location>
</feature>
<keyword evidence="2" id="KW-0812">Transmembrane</keyword>
<gene>
    <name evidence="3" type="ORF">CXG81DRAFT_23786</name>
</gene>